<dbReference type="InterPro" id="IPR029052">
    <property type="entry name" value="Metallo-depent_PP-like"/>
</dbReference>
<dbReference type="InterPro" id="IPR013783">
    <property type="entry name" value="Ig-like_fold"/>
</dbReference>
<name>A0A9X2F7K5_9BACT</name>
<dbReference type="SUPFAM" id="SSF56300">
    <property type="entry name" value="Metallo-dependent phosphatases"/>
    <property type="match status" value="1"/>
</dbReference>
<feature type="domain" description="Fibronectin type-III" evidence="1">
    <location>
        <begin position="12"/>
        <end position="118"/>
    </location>
</feature>
<comment type="caution">
    <text evidence="2">The sequence shown here is derived from an EMBL/GenBank/DDBJ whole genome shotgun (WGS) entry which is preliminary data.</text>
</comment>
<dbReference type="Gene3D" id="2.60.40.10">
    <property type="entry name" value="Immunoglobulins"/>
    <property type="match status" value="1"/>
</dbReference>
<dbReference type="Gene3D" id="3.60.21.70">
    <property type="entry name" value="PhoD-like phosphatase"/>
    <property type="match status" value="1"/>
</dbReference>
<evidence type="ECO:0000313" key="3">
    <source>
        <dbReference type="Proteomes" id="UP001155241"/>
    </source>
</evidence>
<dbReference type="InterPro" id="IPR003961">
    <property type="entry name" value="FN3_dom"/>
</dbReference>
<dbReference type="PROSITE" id="PS50853">
    <property type="entry name" value="FN3"/>
    <property type="match status" value="1"/>
</dbReference>
<reference evidence="2" key="1">
    <citation type="submission" date="2022-06" db="EMBL/GenBank/DDBJ databases">
        <title>Aeoliella straminimaris, a novel planctomycete from sediments.</title>
        <authorList>
            <person name="Vitorino I.R."/>
            <person name="Lage O.M."/>
        </authorList>
    </citation>
    <scope>NUCLEOTIDE SEQUENCE</scope>
    <source>
        <strain evidence="2">ICT_H6.2</strain>
    </source>
</reference>
<dbReference type="SUPFAM" id="SSF49265">
    <property type="entry name" value="Fibronectin type III"/>
    <property type="match status" value="1"/>
</dbReference>
<dbReference type="AlphaFoldDB" id="A0A9X2F7K5"/>
<dbReference type="Pfam" id="PF09423">
    <property type="entry name" value="PhoD"/>
    <property type="match status" value="1"/>
</dbReference>
<keyword evidence="3" id="KW-1185">Reference proteome</keyword>
<dbReference type="InterPro" id="IPR038607">
    <property type="entry name" value="PhoD-like_sf"/>
</dbReference>
<dbReference type="CDD" id="cd00063">
    <property type="entry name" value="FN3"/>
    <property type="match status" value="1"/>
</dbReference>
<dbReference type="InterPro" id="IPR018946">
    <property type="entry name" value="PhoD-like_MPP"/>
</dbReference>
<dbReference type="Proteomes" id="UP001155241">
    <property type="component" value="Unassembled WGS sequence"/>
</dbReference>
<dbReference type="EMBL" id="JAMXLR010000026">
    <property type="protein sequence ID" value="MCO6043695.1"/>
    <property type="molecule type" value="Genomic_DNA"/>
</dbReference>
<gene>
    <name evidence="2" type="ORF">NG895_07230</name>
</gene>
<evidence type="ECO:0000313" key="2">
    <source>
        <dbReference type="EMBL" id="MCO6043695.1"/>
    </source>
</evidence>
<protein>
    <submittedName>
        <fullName evidence="2">Alkaline phosphatase D family protein</fullName>
    </submittedName>
</protein>
<organism evidence="2 3">
    <name type="scientific">Aeoliella straminimaris</name>
    <dbReference type="NCBI Taxonomy" id="2954799"/>
    <lineage>
        <taxon>Bacteria</taxon>
        <taxon>Pseudomonadati</taxon>
        <taxon>Planctomycetota</taxon>
        <taxon>Planctomycetia</taxon>
        <taxon>Pirellulales</taxon>
        <taxon>Lacipirellulaceae</taxon>
        <taxon>Aeoliella</taxon>
    </lineage>
</organism>
<dbReference type="InterPro" id="IPR052900">
    <property type="entry name" value="Phospholipid_Metab_Enz"/>
</dbReference>
<sequence length="435" mass="49471">MPALVAEAATSAEQPVCMNTGIKIAELSDSSVVVWTRTTDSNGHAQAAQVQVAWRESGTDQPWNTTKWVSTTSESDAIHQARLEGLSSGTGYQLEVRSRSTAGQAGQTIESVFRTHPETTTPSDVTLVIANCQQYEDRDDRENGFRIYQTMLGLQPTFFVHTGDVVYYDKPPLLGKNVANAREKWRRIYSMPWQVEFHNRVPAYFLKDDHDILKDDCWPGQTYGELTFDQGVSIFREQTAAPPVPYRTIRYGRDLQLWLLDGREFRSPNTMEDGPQKTILGREQWEWLERTLADSEATFKLVISPTPIVGPDRENKHDNLANKDFQHEGQRLRELLSGHKNLWVICGDRHWQYVSVDPESKLREYSCGPASDQHAQGWKKDEFVEGMHRYLRVAGGFMSVVLSDSATTPQLAIRHHAVDGEVKHEEIWPSRTELP</sequence>
<evidence type="ECO:0000259" key="1">
    <source>
        <dbReference type="PROSITE" id="PS50853"/>
    </source>
</evidence>
<dbReference type="InterPro" id="IPR036116">
    <property type="entry name" value="FN3_sf"/>
</dbReference>
<dbReference type="PANTHER" id="PTHR43606">
    <property type="entry name" value="PHOSPHATASE, PUTATIVE (AFU_ORTHOLOGUE AFUA_6G08710)-RELATED"/>
    <property type="match status" value="1"/>
</dbReference>
<proteinExistence type="predicted"/>
<accession>A0A9X2F7K5</accession>
<dbReference type="PANTHER" id="PTHR43606:SF1">
    <property type="entry name" value="PHOD-LIKE PHOSPHATASE METALLOPHOSPHATASE DOMAIN-CONTAINING PROTEIN"/>
    <property type="match status" value="1"/>
</dbReference>